<organism evidence="1 2">
    <name type="scientific">Steinernema glaseri</name>
    <dbReference type="NCBI Taxonomy" id="37863"/>
    <lineage>
        <taxon>Eukaryota</taxon>
        <taxon>Metazoa</taxon>
        <taxon>Ecdysozoa</taxon>
        <taxon>Nematoda</taxon>
        <taxon>Chromadorea</taxon>
        <taxon>Rhabditida</taxon>
        <taxon>Tylenchina</taxon>
        <taxon>Panagrolaimomorpha</taxon>
        <taxon>Strongyloidoidea</taxon>
        <taxon>Steinernematidae</taxon>
        <taxon>Steinernema</taxon>
    </lineage>
</organism>
<dbReference type="SUPFAM" id="SSF48452">
    <property type="entry name" value="TPR-like"/>
    <property type="match status" value="1"/>
</dbReference>
<name>A0A1I7YY76_9BILA</name>
<dbReference type="AlphaFoldDB" id="A0A1I7YY76"/>
<reference evidence="2" key="1">
    <citation type="submission" date="2016-11" db="UniProtKB">
        <authorList>
            <consortium name="WormBaseParasite"/>
        </authorList>
    </citation>
    <scope>IDENTIFICATION</scope>
</reference>
<dbReference type="Gene3D" id="1.25.40.10">
    <property type="entry name" value="Tetratricopeptide repeat domain"/>
    <property type="match status" value="1"/>
</dbReference>
<dbReference type="WBParaSite" id="L893_g20954.t1">
    <property type="protein sequence ID" value="L893_g20954.t1"/>
    <property type="gene ID" value="L893_g20954"/>
</dbReference>
<dbReference type="Proteomes" id="UP000095287">
    <property type="component" value="Unplaced"/>
</dbReference>
<proteinExistence type="predicted"/>
<protein>
    <submittedName>
        <fullName evidence="2">TPR_REGION domain-containing protein</fullName>
    </submittedName>
</protein>
<accession>A0A1I7YY76</accession>
<dbReference type="InterPro" id="IPR011990">
    <property type="entry name" value="TPR-like_helical_dom_sf"/>
</dbReference>
<evidence type="ECO:0000313" key="2">
    <source>
        <dbReference type="WBParaSite" id="L893_g20954.t1"/>
    </source>
</evidence>
<keyword evidence="1" id="KW-1185">Reference proteome</keyword>
<evidence type="ECO:0000313" key="1">
    <source>
        <dbReference type="Proteomes" id="UP000095287"/>
    </source>
</evidence>
<sequence length="241" mass="27560">MNGTNAENKSPVNSAEMAELQTKFRSARKALPQQLNILKGLDLVDPVTNKCLFRAIELGRRIIVKSEELRRKTIDTLWAECIYPTIAKVRRHKPDEDLRAAFCFFTSSMVGFLQDVAALHPELSFSVFCYCGDLSRYRAMYDGAPEYYTKVAEQRYMAALQTHQSDSCIYNRLGVLYQKDDIYRSMLCFAQALTEENPFEGAISNIKNMDEEKVPAIAHNKLLKLTLEYAHGFLSSSQRYL</sequence>